<comment type="caution">
    <text evidence="12">The sequence shown here is derived from an EMBL/GenBank/DDBJ whole genome shotgun (WGS) entry which is preliminary data.</text>
</comment>
<dbReference type="CDD" id="cd00082">
    <property type="entry name" value="HisKA"/>
    <property type="match status" value="1"/>
</dbReference>
<dbReference type="PRINTS" id="PR00344">
    <property type="entry name" value="BCTRLSENSOR"/>
</dbReference>
<dbReference type="InterPro" id="IPR011006">
    <property type="entry name" value="CheY-like_superfamily"/>
</dbReference>
<dbReference type="InterPro" id="IPR036890">
    <property type="entry name" value="HATPase_C_sf"/>
</dbReference>
<dbReference type="SUPFAM" id="SSF55874">
    <property type="entry name" value="ATPase domain of HSP90 chaperone/DNA topoisomerase II/histidine kinase"/>
    <property type="match status" value="1"/>
</dbReference>
<gene>
    <name evidence="12" type="ORF">DSM107014_13000</name>
</gene>
<dbReference type="PANTHER" id="PTHR43047">
    <property type="entry name" value="TWO-COMPONENT HISTIDINE PROTEIN KINASE"/>
    <property type="match status" value="1"/>
</dbReference>
<dbReference type="InterPro" id="IPR005467">
    <property type="entry name" value="His_kinase_dom"/>
</dbReference>
<evidence type="ECO:0000256" key="5">
    <source>
        <dbReference type="ARBA" id="ARBA00022777"/>
    </source>
</evidence>
<evidence type="ECO:0000256" key="6">
    <source>
        <dbReference type="ARBA" id="ARBA00023012"/>
    </source>
</evidence>
<accession>A0A941GWE7</accession>
<dbReference type="Pfam" id="PF00512">
    <property type="entry name" value="HisKA"/>
    <property type="match status" value="1"/>
</dbReference>
<keyword evidence="4" id="KW-0808">Transferase</keyword>
<dbReference type="InterPro" id="IPR001789">
    <property type="entry name" value="Sig_transdc_resp-reg_receiver"/>
</dbReference>
<keyword evidence="5" id="KW-0418">Kinase</keyword>
<name>A0A941GWE7_9CHRO</name>
<protein>
    <recommendedName>
        <fullName evidence="2">histidine kinase</fullName>
        <ecNumber evidence="2">2.7.13.3</ecNumber>
    </recommendedName>
</protein>
<dbReference type="Proteomes" id="UP000767446">
    <property type="component" value="Unassembled WGS sequence"/>
</dbReference>
<keyword evidence="3" id="KW-0597">Phosphoprotein</keyword>
<organism evidence="12 13">
    <name type="scientific">Gomphosphaeria aponina SAG 52.96 = DSM 107014</name>
    <dbReference type="NCBI Taxonomy" id="1521640"/>
    <lineage>
        <taxon>Bacteria</taxon>
        <taxon>Bacillati</taxon>
        <taxon>Cyanobacteriota</taxon>
        <taxon>Cyanophyceae</taxon>
        <taxon>Oscillatoriophycideae</taxon>
        <taxon>Chroococcales</taxon>
        <taxon>Gomphosphaeriaceae</taxon>
        <taxon>Gomphosphaeria</taxon>
    </lineage>
</organism>
<dbReference type="Gene3D" id="3.10.580.10">
    <property type="entry name" value="CBS-domain"/>
    <property type="match status" value="1"/>
</dbReference>
<dbReference type="SMART" id="SM00388">
    <property type="entry name" value="HisKA"/>
    <property type="match status" value="1"/>
</dbReference>
<dbReference type="Gene3D" id="1.10.287.130">
    <property type="match status" value="1"/>
</dbReference>
<dbReference type="InterPro" id="IPR004358">
    <property type="entry name" value="Sig_transdc_His_kin-like_C"/>
</dbReference>
<dbReference type="SUPFAM" id="SSF54631">
    <property type="entry name" value="CBS-domain pair"/>
    <property type="match status" value="1"/>
</dbReference>
<feature type="domain" description="Histidine kinase" evidence="9">
    <location>
        <begin position="315"/>
        <end position="524"/>
    </location>
</feature>
<dbReference type="EC" id="2.7.13.3" evidence="2"/>
<feature type="domain" description="CBS" evidence="11">
    <location>
        <begin position="11"/>
        <end position="72"/>
    </location>
</feature>
<keyword evidence="6" id="KW-0902">Two-component regulatory system</keyword>
<evidence type="ECO:0000313" key="13">
    <source>
        <dbReference type="Proteomes" id="UP000767446"/>
    </source>
</evidence>
<dbReference type="InterPro" id="IPR036097">
    <property type="entry name" value="HisK_dim/P_sf"/>
</dbReference>
<evidence type="ECO:0000256" key="2">
    <source>
        <dbReference type="ARBA" id="ARBA00012438"/>
    </source>
</evidence>
<evidence type="ECO:0000256" key="3">
    <source>
        <dbReference type="ARBA" id="ARBA00022553"/>
    </source>
</evidence>
<dbReference type="SUPFAM" id="SSF47384">
    <property type="entry name" value="Homodimeric domain of signal transducing histidine kinase"/>
    <property type="match status" value="1"/>
</dbReference>
<dbReference type="Gene3D" id="3.30.565.10">
    <property type="entry name" value="Histidine kinase-like ATPase, C-terminal domain"/>
    <property type="match status" value="1"/>
</dbReference>
<sequence length="786" mass="88197">MFKTSLALQHFIQTVPVCSTKTPLEEVLTIFNSGEHQLIVVVNENQSPLGAIYSGSLIPYLLKLQYFYSLDISSLMEPIAILPAAMSVQEFCGQIVAHENKSYAVVCSQGKFLGLLNSWSLLKSLTPETTSDLLLINPLFSIFEQVTLPLMLQNDTGATLYQNQAWREQLGELMPQVWENRANSIKEHLAVQVFSQAIQKKVPVMALSSESLRRVMETTSYTEDLRGENWVKSQFLEPNYQNLTSVCTPQTNLPLTWQFVKLPLNKISSMEKEKSSVWLVVANNVTQDEQCCLEIEAKNANLIQLNQLKDDFLAAIAHELKSPVTSILGLSSLLKEQKLGPLNQRQTRYMELIYRSGRQLMTLVNDILDLTLLETGKLKLNKKLVDIESVCREAYNSIEGDEVEFTLELEPSQIRVLADQQRLRQMLVHLLQVALQFTEPGGKIGLRVNRWATWVAFTVWQTGMGIPEESQQLIFQEFQHSEAQSNGLGLVLTQRLARASGGDVSFVSQLGKGSEFTLLLPWETSYNLNSDTNKLVLIVEAIAGYIENLHGMLRELGYEIVIARTGTEAINKARKLQPELIFLNPCLSQLSGWDVFTLLKGDVTRDIPIIITGDEGDEQKAWEKGAKGFLCLPVEKQALQQIIVEESNKIVMPKLENLTILCLHPEQENIGWVSSTIYAKLDLVLGMQSARILEADDLDQAELLTRVWDIDVVIIDGNLAEPVSYLRSLSEYDSLARKPLVTLDEKTTEAANQIQGLSVFPCLIPAAEQSFEKLLQVIQIAARFGD</sequence>
<evidence type="ECO:0000259" key="10">
    <source>
        <dbReference type="PROSITE" id="PS50110"/>
    </source>
</evidence>
<dbReference type="InterPro" id="IPR003661">
    <property type="entry name" value="HisK_dim/P_dom"/>
</dbReference>
<evidence type="ECO:0000259" key="11">
    <source>
        <dbReference type="PROSITE" id="PS51371"/>
    </source>
</evidence>
<dbReference type="InterPro" id="IPR000644">
    <property type="entry name" value="CBS_dom"/>
</dbReference>
<dbReference type="GO" id="GO:0009927">
    <property type="term" value="F:histidine phosphotransfer kinase activity"/>
    <property type="evidence" value="ECO:0007669"/>
    <property type="project" value="TreeGrafter"/>
</dbReference>
<dbReference type="SMART" id="SM00387">
    <property type="entry name" value="HATPase_c"/>
    <property type="match status" value="1"/>
</dbReference>
<evidence type="ECO:0000256" key="7">
    <source>
        <dbReference type="PROSITE-ProRule" id="PRU00169"/>
    </source>
</evidence>
<reference evidence="12" key="1">
    <citation type="submission" date="2021-02" db="EMBL/GenBank/DDBJ databases">
        <title>Metagenome analyses of Stigonema ocellatum DSM 106950, Chlorogloea purpurea SAG 13.99 and Gomphosphaeria aponina DSM 107014.</title>
        <authorList>
            <person name="Marter P."/>
            <person name="Huang S."/>
        </authorList>
    </citation>
    <scope>NUCLEOTIDE SEQUENCE</scope>
    <source>
        <strain evidence="12">JP213</strain>
    </source>
</reference>
<dbReference type="GO" id="GO:0005886">
    <property type="term" value="C:plasma membrane"/>
    <property type="evidence" value="ECO:0007669"/>
    <property type="project" value="TreeGrafter"/>
</dbReference>
<dbReference type="InterPro" id="IPR003594">
    <property type="entry name" value="HATPase_dom"/>
</dbReference>
<dbReference type="SUPFAM" id="SSF52172">
    <property type="entry name" value="CheY-like"/>
    <property type="match status" value="1"/>
</dbReference>
<dbReference type="PANTHER" id="PTHR43047:SF72">
    <property type="entry name" value="OSMOSENSING HISTIDINE PROTEIN KINASE SLN1"/>
    <property type="match status" value="1"/>
</dbReference>
<feature type="domain" description="Response regulatory" evidence="10">
    <location>
        <begin position="535"/>
        <end position="647"/>
    </location>
</feature>
<dbReference type="Pfam" id="PF02518">
    <property type="entry name" value="HATPase_c"/>
    <property type="match status" value="1"/>
</dbReference>
<evidence type="ECO:0000259" key="9">
    <source>
        <dbReference type="PROSITE" id="PS50109"/>
    </source>
</evidence>
<dbReference type="EMBL" id="JADQBC010000088">
    <property type="protein sequence ID" value="MBR8828798.1"/>
    <property type="molecule type" value="Genomic_DNA"/>
</dbReference>
<dbReference type="SMART" id="SM00448">
    <property type="entry name" value="REC"/>
    <property type="match status" value="1"/>
</dbReference>
<dbReference type="PROSITE" id="PS50110">
    <property type="entry name" value="RESPONSE_REGULATORY"/>
    <property type="match status" value="1"/>
</dbReference>
<evidence type="ECO:0000256" key="4">
    <source>
        <dbReference type="ARBA" id="ARBA00022679"/>
    </source>
</evidence>
<comment type="catalytic activity">
    <reaction evidence="1">
        <text>ATP + protein L-histidine = ADP + protein N-phospho-L-histidine.</text>
        <dbReference type="EC" id="2.7.13.3"/>
    </reaction>
</comment>
<evidence type="ECO:0000256" key="8">
    <source>
        <dbReference type="PROSITE-ProRule" id="PRU00703"/>
    </source>
</evidence>
<dbReference type="PROSITE" id="PS51371">
    <property type="entry name" value="CBS"/>
    <property type="match status" value="1"/>
</dbReference>
<dbReference type="Pfam" id="PF00072">
    <property type="entry name" value="Response_reg"/>
    <property type="match status" value="1"/>
</dbReference>
<dbReference type="Gene3D" id="3.40.50.2300">
    <property type="match status" value="1"/>
</dbReference>
<dbReference type="PROSITE" id="PS50109">
    <property type="entry name" value="HIS_KIN"/>
    <property type="match status" value="1"/>
</dbReference>
<keyword evidence="8" id="KW-0129">CBS domain</keyword>
<proteinExistence type="predicted"/>
<evidence type="ECO:0000313" key="12">
    <source>
        <dbReference type="EMBL" id="MBR8828798.1"/>
    </source>
</evidence>
<dbReference type="AlphaFoldDB" id="A0A941GWE7"/>
<dbReference type="InterPro" id="IPR046342">
    <property type="entry name" value="CBS_dom_sf"/>
</dbReference>
<evidence type="ECO:0000256" key="1">
    <source>
        <dbReference type="ARBA" id="ARBA00000085"/>
    </source>
</evidence>
<dbReference type="GO" id="GO:0000155">
    <property type="term" value="F:phosphorelay sensor kinase activity"/>
    <property type="evidence" value="ECO:0007669"/>
    <property type="project" value="InterPro"/>
</dbReference>
<comment type="caution">
    <text evidence="7">Lacks conserved residue(s) required for the propagation of feature annotation.</text>
</comment>